<feature type="compositionally biased region" description="Low complexity" evidence="1">
    <location>
        <begin position="39"/>
        <end position="70"/>
    </location>
</feature>
<sequence>MDVMDFCACDKMGDSENCKGVEWAPTASCNTTKKVCQLPSKGSSKGSSKPSGTSAPKKPSSSASTPATTKPKTDVWGGPTNLGNPKGTPKEGGSLFLPECATDEGQGPGHGCRDVGAFISLFVNYANGILAIIGAVAFLFFIYGGVMLLISAGEAERVKKGRDVIMGAIIGILIVFGAQMLVRFVIQGLVPAEYQNKANSLQVTLPDSTTKAK</sequence>
<dbReference type="AlphaFoldDB" id="A0A0G1QYD1"/>
<evidence type="ECO:0000313" key="4">
    <source>
        <dbReference type="Proteomes" id="UP000034911"/>
    </source>
</evidence>
<proteinExistence type="predicted"/>
<comment type="caution">
    <text evidence="3">The sequence shown here is derived from an EMBL/GenBank/DDBJ whole genome shotgun (WGS) entry which is preliminary data.</text>
</comment>
<keyword evidence="2" id="KW-1133">Transmembrane helix</keyword>
<protein>
    <submittedName>
        <fullName evidence="3">Uncharacterized protein</fullName>
    </submittedName>
</protein>
<gene>
    <name evidence="3" type="ORF">UX20_C0016G0023</name>
</gene>
<feature type="transmembrane region" description="Helical" evidence="2">
    <location>
        <begin position="129"/>
        <end position="152"/>
    </location>
</feature>
<evidence type="ECO:0000256" key="1">
    <source>
        <dbReference type="SAM" id="MobiDB-lite"/>
    </source>
</evidence>
<accession>A0A0G1QYD1</accession>
<evidence type="ECO:0000313" key="3">
    <source>
        <dbReference type="EMBL" id="KKU13675.1"/>
    </source>
</evidence>
<dbReference type="EMBL" id="LCLH01000016">
    <property type="protein sequence ID" value="KKU13675.1"/>
    <property type="molecule type" value="Genomic_DNA"/>
</dbReference>
<feature type="transmembrane region" description="Helical" evidence="2">
    <location>
        <begin position="164"/>
        <end position="186"/>
    </location>
</feature>
<dbReference type="STRING" id="1619050.UX20_C0016G0023"/>
<evidence type="ECO:0000256" key="2">
    <source>
        <dbReference type="SAM" id="Phobius"/>
    </source>
</evidence>
<keyword evidence="2" id="KW-0472">Membrane</keyword>
<feature type="region of interest" description="Disordered" evidence="1">
    <location>
        <begin position="36"/>
        <end position="90"/>
    </location>
</feature>
<organism evidence="3 4">
    <name type="scientific">Candidatus Magasanikbacteria bacterium GW2011_GWC2_45_8</name>
    <dbReference type="NCBI Taxonomy" id="1619050"/>
    <lineage>
        <taxon>Bacteria</taxon>
        <taxon>Candidatus Magasanikiibacteriota</taxon>
    </lineage>
</organism>
<name>A0A0G1QYD1_9BACT</name>
<dbReference type="Proteomes" id="UP000034911">
    <property type="component" value="Unassembled WGS sequence"/>
</dbReference>
<reference evidence="3 4" key="1">
    <citation type="journal article" date="2015" name="Nature">
        <title>rRNA introns, odd ribosomes, and small enigmatic genomes across a large radiation of phyla.</title>
        <authorList>
            <person name="Brown C.T."/>
            <person name="Hug L.A."/>
            <person name="Thomas B.C."/>
            <person name="Sharon I."/>
            <person name="Castelle C.J."/>
            <person name="Singh A."/>
            <person name="Wilkins M.J."/>
            <person name="Williams K.H."/>
            <person name="Banfield J.F."/>
        </authorList>
    </citation>
    <scope>NUCLEOTIDE SEQUENCE [LARGE SCALE GENOMIC DNA]</scope>
</reference>
<keyword evidence="2" id="KW-0812">Transmembrane</keyword>